<dbReference type="EMBL" id="QRBF01000009">
    <property type="protein sequence ID" value="RDS80717.1"/>
    <property type="molecule type" value="Genomic_DNA"/>
</dbReference>
<evidence type="ECO:0000256" key="1">
    <source>
        <dbReference type="SAM" id="MobiDB-lite"/>
    </source>
</evidence>
<dbReference type="OrthoDB" id="7008646at2"/>
<name>A0A370WXG3_9GAMM</name>
<evidence type="ECO:0000313" key="3">
    <source>
        <dbReference type="Proteomes" id="UP000255334"/>
    </source>
</evidence>
<keyword evidence="3" id="KW-1185">Reference proteome</keyword>
<evidence type="ECO:0008006" key="4">
    <source>
        <dbReference type="Google" id="ProtNLM"/>
    </source>
</evidence>
<dbReference type="AlphaFoldDB" id="A0A370WXG3"/>
<sequence>MAPNTSVFAQTANADSYASMLSYLDSNTIGGNALSGTQGISSVNTASGDANAQANIHAFALGSQNQTLILARQRTRFNAPNVPLDATAMIGGHAYDNGQGIASINQVSGNGNTQLNGVTGTLTPQGIREATDGTLSATVSASAGGQSSSNPQHAQAGGTRSVGVDPSAMEGFNGVMQLNQVAGSGNASDNLLLLSAPASSH</sequence>
<dbReference type="Proteomes" id="UP000255334">
    <property type="component" value="Unassembled WGS sequence"/>
</dbReference>
<reference evidence="2 3" key="1">
    <citation type="submission" date="2018-07" db="EMBL/GenBank/DDBJ databases">
        <title>Dyella monticola sp. nov. and Dyella psychrodurans sp. nov. isolated from monsoon evergreen broad-leaved forest soil of Dinghu Mountain, China.</title>
        <authorList>
            <person name="Gao Z."/>
            <person name="Qiu L."/>
        </authorList>
    </citation>
    <scope>NUCLEOTIDE SEQUENCE [LARGE SCALE GENOMIC DNA]</scope>
    <source>
        <strain evidence="2 3">4MSK11</strain>
    </source>
</reference>
<protein>
    <recommendedName>
        <fullName evidence="4">Adhesin</fullName>
    </recommendedName>
</protein>
<proteinExistence type="predicted"/>
<feature type="compositionally biased region" description="Polar residues" evidence="1">
    <location>
        <begin position="135"/>
        <end position="153"/>
    </location>
</feature>
<gene>
    <name evidence="2" type="ORF">DWU99_18670</name>
</gene>
<evidence type="ECO:0000313" key="2">
    <source>
        <dbReference type="EMBL" id="RDS80717.1"/>
    </source>
</evidence>
<organism evidence="2 3">
    <name type="scientific">Dyella psychrodurans</name>
    <dbReference type="NCBI Taxonomy" id="1927960"/>
    <lineage>
        <taxon>Bacteria</taxon>
        <taxon>Pseudomonadati</taxon>
        <taxon>Pseudomonadota</taxon>
        <taxon>Gammaproteobacteria</taxon>
        <taxon>Lysobacterales</taxon>
        <taxon>Rhodanobacteraceae</taxon>
        <taxon>Dyella</taxon>
    </lineage>
</organism>
<comment type="caution">
    <text evidence="2">The sequence shown here is derived from an EMBL/GenBank/DDBJ whole genome shotgun (WGS) entry which is preliminary data.</text>
</comment>
<feature type="region of interest" description="Disordered" evidence="1">
    <location>
        <begin position="135"/>
        <end position="168"/>
    </location>
</feature>
<accession>A0A370WXG3</accession>